<gene>
    <name evidence="1" type="ORF">BDR25DRAFT_361167</name>
</gene>
<name>A0ACB6QEM0_9PLEO</name>
<dbReference type="EMBL" id="MU003533">
    <property type="protein sequence ID" value="KAF2464950.1"/>
    <property type="molecule type" value="Genomic_DNA"/>
</dbReference>
<dbReference type="Proteomes" id="UP000799755">
    <property type="component" value="Unassembled WGS sequence"/>
</dbReference>
<organism evidence="1 2">
    <name type="scientific">Lindgomyces ingoldianus</name>
    <dbReference type="NCBI Taxonomy" id="673940"/>
    <lineage>
        <taxon>Eukaryota</taxon>
        <taxon>Fungi</taxon>
        <taxon>Dikarya</taxon>
        <taxon>Ascomycota</taxon>
        <taxon>Pezizomycotina</taxon>
        <taxon>Dothideomycetes</taxon>
        <taxon>Pleosporomycetidae</taxon>
        <taxon>Pleosporales</taxon>
        <taxon>Lindgomycetaceae</taxon>
        <taxon>Lindgomyces</taxon>
    </lineage>
</organism>
<accession>A0ACB6QEM0</accession>
<keyword evidence="2" id="KW-1185">Reference proteome</keyword>
<comment type="caution">
    <text evidence="1">The sequence shown here is derived from an EMBL/GenBank/DDBJ whole genome shotgun (WGS) entry which is preliminary data.</text>
</comment>
<reference evidence="1" key="1">
    <citation type="journal article" date="2020" name="Stud. Mycol.">
        <title>101 Dothideomycetes genomes: a test case for predicting lifestyles and emergence of pathogens.</title>
        <authorList>
            <person name="Haridas S."/>
            <person name="Albert R."/>
            <person name="Binder M."/>
            <person name="Bloem J."/>
            <person name="Labutti K."/>
            <person name="Salamov A."/>
            <person name="Andreopoulos B."/>
            <person name="Baker S."/>
            <person name="Barry K."/>
            <person name="Bills G."/>
            <person name="Bluhm B."/>
            <person name="Cannon C."/>
            <person name="Castanera R."/>
            <person name="Culley D."/>
            <person name="Daum C."/>
            <person name="Ezra D."/>
            <person name="Gonzalez J."/>
            <person name="Henrissat B."/>
            <person name="Kuo A."/>
            <person name="Liang C."/>
            <person name="Lipzen A."/>
            <person name="Lutzoni F."/>
            <person name="Magnuson J."/>
            <person name="Mondo S."/>
            <person name="Nolan M."/>
            <person name="Ohm R."/>
            <person name="Pangilinan J."/>
            <person name="Park H.-J."/>
            <person name="Ramirez L."/>
            <person name="Alfaro M."/>
            <person name="Sun H."/>
            <person name="Tritt A."/>
            <person name="Yoshinaga Y."/>
            <person name="Zwiers L.-H."/>
            <person name="Turgeon B."/>
            <person name="Goodwin S."/>
            <person name="Spatafora J."/>
            <person name="Crous P."/>
            <person name="Grigoriev I."/>
        </authorList>
    </citation>
    <scope>NUCLEOTIDE SEQUENCE</scope>
    <source>
        <strain evidence="1">ATCC 200398</strain>
    </source>
</reference>
<evidence type="ECO:0000313" key="1">
    <source>
        <dbReference type="EMBL" id="KAF2464950.1"/>
    </source>
</evidence>
<sequence length="179" mass="19943">MAKSTTLLELKLVLRMYMAHPTLRLQIIVGMRLNEIGVASDSPTSELNLAEERSMNESSKSAFLDLDYISRYVQEQNPCAHNNDLKLGEDSKSNQGIQVKGCSQVSASLQAERLRTAKHNTVPFQPCPKLTYKPFCPWFLKALHIPTVAHSVVLKAEGALSVDIDLLYPTSDDVPFIEI</sequence>
<evidence type="ECO:0000313" key="2">
    <source>
        <dbReference type="Proteomes" id="UP000799755"/>
    </source>
</evidence>
<protein>
    <submittedName>
        <fullName evidence="1">Uncharacterized protein</fullName>
    </submittedName>
</protein>
<proteinExistence type="predicted"/>